<evidence type="ECO:0000313" key="1">
    <source>
        <dbReference type="EMBL" id="HIW93910.1"/>
    </source>
</evidence>
<reference evidence="1" key="2">
    <citation type="submission" date="2021-04" db="EMBL/GenBank/DDBJ databases">
        <authorList>
            <person name="Gilroy R."/>
        </authorList>
    </citation>
    <scope>NUCLEOTIDE SEQUENCE</scope>
    <source>
        <strain evidence="1">ChiGjej6B6-1540</strain>
    </source>
</reference>
<dbReference type="Proteomes" id="UP000824192">
    <property type="component" value="Unassembled WGS sequence"/>
</dbReference>
<protein>
    <submittedName>
        <fullName evidence="1">Uncharacterized protein</fullName>
    </submittedName>
</protein>
<evidence type="ECO:0000313" key="2">
    <source>
        <dbReference type="Proteomes" id="UP000824192"/>
    </source>
</evidence>
<gene>
    <name evidence="1" type="ORF">H9868_05145</name>
</gene>
<dbReference type="EMBL" id="DXGA01000106">
    <property type="protein sequence ID" value="HIW93910.1"/>
    <property type="molecule type" value="Genomic_DNA"/>
</dbReference>
<sequence>MVEPTCPGALEHYVNLGDCYDSAALRPMRNQLAEAMAGYKDCYRRAYRCLTAASEIRADLRSLLETPELEEKMLRRARGILSRECRRTGKEPGKAVQRFLNAVCCQGTVCNFSTADALCTRIYALCDTYGLAHPLLTALASGAMAAGYDVIVCPDPTQPDRMSHLLIPSLSLGFVSSTPEQPYPGRPYRRLHLDAMADRTLLRLRRARLRFSRKIAGALTQEAVEAMAQAKEMHDALERLYNPHVDFGRVEATAEEIASSLLAL</sequence>
<organism evidence="1 2">
    <name type="scientific">Candidatus Flavonifractor merdipullorum</name>
    <dbReference type="NCBI Taxonomy" id="2838590"/>
    <lineage>
        <taxon>Bacteria</taxon>
        <taxon>Bacillati</taxon>
        <taxon>Bacillota</taxon>
        <taxon>Clostridia</taxon>
        <taxon>Eubacteriales</taxon>
        <taxon>Oscillospiraceae</taxon>
        <taxon>Flavonifractor</taxon>
    </lineage>
</organism>
<proteinExistence type="predicted"/>
<comment type="caution">
    <text evidence="1">The sequence shown here is derived from an EMBL/GenBank/DDBJ whole genome shotgun (WGS) entry which is preliminary data.</text>
</comment>
<name>A0A9D1RUM6_9FIRM</name>
<dbReference type="AlphaFoldDB" id="A0A9D1RUM6"/>
<reference evidence="1" key="1">
    <citation type="journal article" date="2021" name="PeerJ">
        <title>Extensive microbial diversity within the chicken gut microbiome revealed by metagenomics and culture.</title>
        <authorList>
            <person name="Gilroy R."/>
            <person name="Ravi A."/>
            <person name="Getino M."/>
            <person name="Pursley I."/>
            <person name="Horton D.L."/>
            <person name="Alikhan N.F."/>
            <person name="Baker D."/>
            <person name="Gharbi K."/>
            <person name="Hall N."/>
            <person name="Watson M."/>
            <person name="Adriaenssens E.M."/>
            <person name="Foster-Nyarko E."/>
            <person name="Jarju S."/>
            <person name="Secka A."/>
            <person name="Antonio M."/>
            <person name="Oren A."/>
            <person name="Chaudhuri R.R."/>
            <person name="La Ragione R."/>
            <person name="Hildebrand F."/>
            <person name="Pallen M.J."/>
        </authorList>
    </citation>
    <scope>NUCLEOTIDE SEQUENCE</scope>
    <source>
        <strain evidence="1">ChiGjej6B6-1540</strain>
    </source>
</reference>
<accession>A0A9D1RUM6</accession>